<comment type="caution">
    <text evidence="3">The sequence shown here is derived from an EMBL/GenBank/DDBJ whole genome shotgun (WGS) entry which is preliminary data.</text>
</comment>
<dbReference type="SUPFAM" id="SSF51735">
    <property type="entry name" value="NAD(P)-binding Rossmann-fold domains"/>
    <property type="match status" value="1"/>
</dbReference>
<evidence type="ECO:0000313" key="3">
    <source>
        <dbReference type="EMBL" id="MDI6450246.1"/>
    </source>
</evidence>
<feature type="domain" description="Gfo/Idh/MocA-like oxidoreductase N-terminal" evidence="2">
    <location>
        <begin position="47"/>
        <end position="170"/>
    </location>
</feature>
<dbReference type="RefSeq" id="WP_349245656.1">
    <property type="nucleotide sequence ID" value="NZ_JASCXX010000018.1"/>
</dbReference>
<feature type="region of interest" description="Disordered" evidence="1">
    <location>
        <begin position="406"/>
        <end position="438"/>
    </location>
</feature>
<dbReference type="EMBL" id="JASCXX010000018">
    <property type="protein sequence ID" value="MDI6450246.1"/>
    <property type="molecule type" value="Genomic_DNA"/>
</dbReference>
<dbReference type="Gene3D" id="3.40.50.720">
    <property type="entry name" value="NAD(P)-binding Rossmann-like Domain"/>
    <property type="match status" value="1"/>
</dbReference>
<dbReference type="PANTHER" id="PTHR43818:SF5">
    <property type="entry name" value="OXIDOREDUCTASE FAMILY PROTEIN"/>
    <property type="match status" value="1"/>
</dbReference>
<dbReference type="PANTHER" id="PTHR43818">
    <property type="entry name" value="BCDNA.GH03377"/>
    <property type="match status" value="1"/>
</dbReference>
<dbReference type="InterPro" id="IPR019546">
    <property type="entry name" value="TAT_signal_bac_arc"/>
</dbReference>
<dbReference type="AlphaFoldDB" id="A0AAW6TX15"/>
<dbReference type="InterPro" id="IPR050463">
    <property type="entry name" value="Gfo/Idh/MocA_oxidrdct_glycsds"/>
</dbReference>
<proteinExistence type="predicted"/>
<dbReference type="SUPFAM" id="SSF55347">
    <property type="entry name" value="Glyceraldehyde-3-phosphate dehydrogenase-like, C-terminal domain"/>
    <property type="match status" value="1"/>
</dbReference>
<dbReference type="InterPro" id="IPR006311">
    <property type="entry name" value="TAT_signal"/>
</dbReference>
<dbReference type="Pfam" id="PF01408">
    <property type="entry name" value="GFO_IDH_MocA"/>
    <property type="match status" value="1"/>
</dbReference>
<organism evidence="3 4">
    <name type="scientific">Anaerobaca lacustris</name>
    <dbReference type="NCBI Taxonomy" id="3044600"/>
    <lineage>
        <taxon>Bacteria</taxon>
        <taxon>Pseudomonadati</taxon>
        <taxon>Planctomycetota</taxon>
        <taxon>Phycisphaerae</taxon>
        <taxon>Sedimentisphaerales</taxon>
        <taxon>Anaerobacaceae</taxon>
        <taxon>Anaerobaca</taxon>
    </lineage>
</organism>
<evidence type="ECO:0000256" key="1">
    <source>
        <dbReference type="SAM" id="MobiDB-lite"/>
    </source>
</evidence>
<sequence length="438" mass="48162">MMARSNESDRSLGTTRRDFLKASTALTSAAVAGTLGARVFAGGSDVLRVGMVGCGGRCAGAAAEALTADPGARLVAMCDVFMDRVKDKRRILKEQKGDQVMVDDDHCFVGFDGYKHVIESSDVVLIANAAKFHPLQAMTAVQAGKHVFVEKPHGIDPAGVKLMAAAAKLAKEKGLCFVSGLHSRYDTRYAETVQRIHDGAIGEVISIEENFLRGPYGIIDRKPGLTELQWQCSTQYHFRWLSGDDVPQSLVHNLDRSRWVLREENPTKCHGLGGRSSMTEPIYGDVFDHHSVIYEFASGVRIYAFCRTTTGCHNDSSSVVLGSKGKADITNYRIWGETNWRSTARCNPYQREHDVLFAAIRSGNPINNGDYMVPSTMVTVMGQISCYTGKEVTWEQINQSDFYYPPRPEDCRDDMGPPSKAGPDGSYPVPKPGFTQMI</sequence>
<name>A0AAW6TX15_9BACT</name>
<dbReference type="InterPro" id="IPR000683">
    <property type="entry name" value="Gfo/Idh/MocA-like_OxRdtase_N"/>
</dbReference>
<evidence type="ECO:0000313" key="4">
    <source>
        <dbReference type="Proteomes" id="UP001431776"/>
    </source>
</evidence>
<accession>A0AAW6TX15</accession>
<reference evidence="3" key="1">
    <citation type="submission" date="2023-05" db="EMBL/GenBank/DDBJ databases">
        <title>Anaerotaeda fermentans gen. nov., sp. nov., a novel anaerobic planctomycete of the new family within the order Sedimentisphaerales isolated from Taman Peninsula, Russia.</title>
        <authorList>
            <person name="Khomyakova M.A."/>
            <person name="Merkel A.Y."/>
            <person name="Slobodkin A.I."/>
        </authorList>
    </citation>
    <scope>NUCLEOTIDE SEQUENCE</scope>
    <source>
        <strain evidence="3">M17dextr</strain>
    </source>
</reference>
<dbReference type="Gene3D" id="3.30.360.10">
    <property type="entry name" value="Dihydrodipicolinate Reductase, domain 2"/>
    <property type="match status" value="1"/>
</dbReference>
<dbReference type="InterPro" id="IPR036291">
    <property type="entry name" value="NAD(P)-bd_dom_sf"/>
</dbReference>
<dbReference type="GO" id="GO:0000166">
    <property type="term" value="F:nucleotide binding"/>
    <property type="evidence" value="ECO:0007669"/>
    <property type="project" value="InterPro"/>
</dbReference>
<protein>
    <submittedName>
        <fullName evidence="3">Gfo/Idh/MocA family oxidoreductase</fullName>
    </submittedName>
</protein>
<dbReference type="Proteomes" id="UP001431776">
    <property type="component" value="Unassembled WGS sequence"/>
</dbReference>
<gene>
    <name evidence="3" type="ORF">QJ522_14395</name>
</gene>
<dbReference type="NCBIfam" id="TIGR01409">
    <property type="entry name" value="TAT_signal_seq"/>
    <property type="match status" value="1"/>
</dbReference>
<keyword evidence="4" id="KW-1185">Reference proteome</keyword>
<evidence type="ECO:0000259" key="2">
    <source>
        <dbReference type="Pfam" id="PF01408"/>
    </source>
</evidence>
<dbReference type="PROSITE" id="PS51318">
    <property type="entry name" value="TAT"/>
    <property type="match status" value="1"/>
</dbReference>